<dbReference type="PANTHER" id="PTHR39603">
    <property type="entry name" value="CYANOVIRIN-N DOMAIN-CONTAINING PROTEIN"/>
    <property type="match status" value="1"/>
</dbReference>
<dbReference type="KEGG" id="nte:NEUTE1DRAFT117674"/>
<reference evidence="4" key="1">
    <citation type="journal article" date="2011" name="Genetics">
        <title>Massive changes in genome architecture accompany the transition to self-fertility in the filamentous fungus Neurospora tetrasperma.</title>
        <authorList>
            <person name="Ellison C.E."/>
            <person name="Stajich J.E."/>
            <person name="Jacobson D.J."/>
            <person name="Natvig D.O."/>
            <person name="Lapidus A."/>
            <person name="Foster B."/>
            <person name="Aerts A."/>
            <person name="Riley R."/>
            <person name="Lindquist E.A."/>
            <person name="Grigoriev I.V."/>
            <person name="Taylor J.W."/>
        </authorList>
    </citation>
    <scope>NUCLEOTIDE SEQUENCE [LARGE SCALE GENOMIC DNA]</scope>
    <source>
        <strain evidence="4">FGSC 2508 / P0657</strain>
    </source>
</reference>
<evidence type="ECO:0000313" key="3">
    <source>
        <dbReference type="EMBL" id="EGO55138.1"/>
    </source>
</evidence>
<protein>
    <recommendedName>
        <fullName evidence="5">Ecp2 effector protein domain-containing protein</fullName>
    </recommendedName>
</protein>
<feature type="compositionally biased region" description="Low complexity" evidence="1">
    <location>
        <begin position="34"/>
        <end position="47"/>
    </location>
</feature>
<evidence type="ECO:0000313" key="4">
    <source>
        <dbReference type="Proteomes" id="UP000008065"/>
    </source>
</evidence>
<dbReference type="Proteomes" id="UP000008065">
    <property type="component" value="Unassembled WGS sequence"/>
</dbReference>
<name>F8MSV5_NEUT8</name>
<feature type="compositionally biased region" description="Low complexity" evidence="1">
    <location>
        <begin position="86"/>
        <end position="97"/>
    </location>
</feature>
<feature type="chain" id="PRO_5003375400" description="Ecp2 effector protein domain-containing protein" evidence="2">
    <location>
        <begin position="21"/>
        <end position="211"/>
    </location>
</feature>
<dbReference type="RefSeq" id="XP_009853007.1">
    <property type="nucleotide sequence ID" value="XM_009854705.1"/>
</dbReference>
<dbReference type="AlphaFoldDB" id="F8MSV5"/>
<evidence type="ECO:0000256" key="1">
    <source>
        <dbReference type="SAM" id="MobiDB-lite"/>
    </source>
</evidence>
<keyword evidence="2" id="KW-0732">Signal</keyword>
<gene>
    <name evidence="3" type="ORF">NEUTE1DRAFT_117674</name>
</gene>
<dbReference type="HOGENOM" id="CLU_1305167_0_0_1"/>
<feature type="region of interest" description="Disordered" evidence="1">
    <location>
        <begin position="28"/>
        <end position="47"/>
    </location>
</feature>
<feature type="signal peptide" evidence="2">
    <location>
        <begin position="1"/>
        <end position="20"/>
    </location>
</feature>
<organism evidence="3 4">
    <name type="scientific">Neurospora tetrasperma (strain FGSC 2508 / ATCC MYA-4615 / P0657)</name>
    <dbReference type="NCBI Taxonomy" id="510951"/>
    <lineage>
        <taxon>Eukaryota</taxon>
        <taxon>Fungi</taxon>
        <taxon>Dikarya</taxon>
        <taxon>Ascomycota</taxon>
        <taxon>Pezizomycotina</taxon>
        <taxon>Sordariomycetes</taxon>
        <taxon>Sordariomycetidae</taxon>
        <taxon>Sordariales</taxon>
        <taxon>Sordariaceae</taxon>
        <taxon>Neurospora</taxon>
    </lineage>
</organism>
<sequence>MVSLKLTTTIATMLATLTIAAPFPGPGPDPAPAPVSTSTSTSISTSTATKPFSFSKWVDDILNPNVVALTPEQALEAYYQSINGTRTTTTTTTTTGTELSKRAGATCEPSNSKRMPVADAVYIVNKMAAGGQKPVHMPPPFCSESICRSTSGRSEMVGQKDCNLYVEEPSEYWARAGGLIMDACTWGDMSGGKIIMPANQYITVLLYGQGH</sequence>
<proteinExistence type="predicted"/>
<dbReference type="GeneID" id="20823359"/>
<dbReference type="OrthoDB" id="2112446at2759"/>
<evidence type="ECO:0000256" key="2">
    <source>
        <dbReference type="SAM" id="SignalP"/>
    </source>
</evidence>
<evidence type="ECO:0008006" key="5">
    <source>
        <dbReference type="Google" id="ProtNLM"/>
    </source>
</evidence>
<dbReference type="VEuPathDB" id="FungiDB:NEUTE1DRAFT_117674"/>
<dbReference type="EMBL" id="GL891306">
    <property type="protein sequence ID" value="EGO55138.1"/>
    <property type="molecule type" value="Genomic_DNA"/>
</dbReference>
<keyword evidence="4" id="KW-1185">Reference proteome</keyword>
<accession>F8MSV5</accession>
<dbReference type="PANTHER" id="PTHR39603:SF1">
    <property type="entry name" value="CYANOVIRIN-N DOMAIN-CONTAINING PROTEIN"/>
    <property type="match status" value="1"/>
</dbReference>
<feature type="region of interest" description="Disordered" evidence="1">
    <location>
        <begin position="86"/>
        <end position="112"/>
    </location>
</feature>